<protein>
    <submittedName>
        <fullName evidence="1">Uncharacterized protein</fullName>
    </submittedName>
</protein>
<dbReference type="AlphaFoldDB" id="A0A8X6S063"/>
<reference evidence="1" key="1">
    <citation type="submission" date="2020-08" db="EMBL/GenBank/DDBJ databases">
        <title>Multicomponent nature underlies the extraordinary mechanical properties of spider dragline silk.</title>
        <authorList>
            <person name="Kono N."/>
            <person name="Nakamura H."/>
            <person name="Mori M."/>
            <person name="Yoshida Y."/>
            <person name="Ohtoshi R."/>
            <person name="Malay A.D."/>
            <person name="Moran D.A.P."/>
            <person name="Tomita M."/>
            <person name="Numata K."/>
            <person name="Arakawa K."/>
        </authorList>
    </citation>
    <scope>NUCLEOTIDE SEQUENCE</scope>
</reference>
<proteinExistence type="predicted"/>
<name>A0A8X6S063_TRICX</name>
<keyword evidence="2" id="KW-1185">Reference proteome</keyword>
<accession>A0A8X6S063</accession>
<comment type="caution">
    <text evidence="1">The sequence shown here is derived from an EMBL/GenBank/DDBJ whole genome shotgun (WGS) entry which is preliminary data.</text>
</comment>
<dbReference type="EMBL" id="BMAU01021232">
    <property type="protein sequence ID" value="GFY02130.1"/>
    <property type="molecule type" value="Genomic_DNA"/>
</dbReference>
<dbReference type="Proteomes" id="UP000887159">
    <property type="component" value="Unassembled WGS sequence"/>
</dbReference>
<sequence length="125" mass="14593">MKFGLHASFVELESAKNAVNELELYAKETHWDQCFIKRDYLILLAENAPAQKTVDELNDRLLETEEKCMADIVNESQWVDIFPPGFERSLVKLLPRLNIWVSIVFHDIHLIYYSLIILGLPNENF</sequence>
<evidence type="ECO:0000313" key="2">
    <source>
        <dbReference type="Proteomes" id="UP000887159"/>
    </source>
</evidence>
<evidence type="ECO:0000313" key="1">
    <source>
        <dbReference type="EMBL" id="GFY02130.1"/>
    </source>
</evidence>
<organism evidence="1 2">
    <name type="scientific">Trichonephila clavipes</name>
    <name type="common">Golden silk orbweaver</name>
    <name type="synonym">Nephila clavipes</name>
    <dbReference type="NCBI Taxonomy" id="2585209"/>
    <lineage>
        <taxon>Eukaryota</taxon>
        <taxon>Metazoa</taxon>
        <taxon>Ecdysozoa</taxon>
        <taxon>Arthropoda</taxon>
        <taxon>Chelicerata</taxon>
        <taxon>Arachnida</taxon>
        <taxon>Araneae</taxon>
        <taxon>Araneomorphae</taxon>
        <taxon>Entelegynae</taxon>
        <taxon>Araneoidea</taxon>
        <taxon>Nephilidae</taxon>
        <taxon>Trichonephila</taxon>
    </lineage>
</organism>
<gene>
    <name evidence="1" type="ORF">TNCV_5099911</name>
</gene>